<accession>A0A9P7DZD4</accession>
<dbReference type="GO" id="GO:0016787">
    <property type="term" value="F:hydrolase activity"/>
    <property type="evidence" value="ECO:0007669"/>
    <property type="project" value="UniProtKB-KW"/>
</dbReference>
<name>A0A9P7DZD4_9AGAM</name>
<feature type="domain" description="DNA helicase Pif1-like DEAD-box helicase" evidence="3">
    <location>
        <begin position="308"/>
        <end position="394"/>
    </location>
</feature>
<gene>
    <name evidence="4" type="ORF">BJ212DRAFT_1485890</name>
</gene>
<dbReference type="InterPro" id="IPR051055">
    <property type="entry name" value="PIF1_helicase"/>
</dbReference>
<evidence type="ECO:0000313" key="5">
    <source>
        <dbReference type="Proteomes" id="UP000807769"/>
    </source>
</evidence>
<keyword evidence="1" id="KW-0378">Hydrolase</keyword>
<keyword evidence="1" id="KW-0067">ATP-binding</keyword>
<organism evidence="4 5">
    <name type="scientific">Suillus subaureus</name>
    <dbReference type="NCBI Taxonomy" id="48587"/>
    <lineage>
        <taxon>Eukaryota</taxon>
        <taxon>Fungi</taxon>
        <taxon>Dikarya</taxon>
        <taxon>Basidiomycota</taxon>
        <taxon>Agaricomycotina</taxon>
        <taxon>Agaricomycetes</taxon>
        <taxon>Agaricomycetidae</taxon>
        <taxon>Boletales</taxon>
        <taxon>Suillineae</taxon>
        <taxon>Suillaceae</taxon>
        <taxon>Suillus</taxon>
    </lineage>
</organism>
<dbReference type="Gene3D" id="3.40.50.300">
    <property type="entry name" value="P-loop containing nucleotide triphosphate hydrolases"/>
    <property type="match status" value="1"/>
</dbReference>
<dbReference type="GO" id="GO:0006281">
    <property type="term" value="P:DNA repair"/>
    <property type="evidence" value="ECO:0007669"/>
    <property type="project" value="UniProtKB-KW"/>
</dbReference>
<dbReference type="GO" id="GO:0005524">
    <property type="term" value="F:ATP binding"/>
    <property type="evidence" value="ECO:0007669"/>
    <property type="project" value="UniProtKB-KW"/>
</dbReference>
<dbReference type="SUPFAM" id="SSF52540">
    <property type="entry name" value="P-loop containing nucleoside triphosphate hydrolases"/>
    <property type="match status" value="1"/>
</dbReference>
<comment type="cofactor">
    <cofactor evidence="1">
        <name>Mg(2+)</name>
        <dbReference type="ChEBI" id="CHEBI:18420"/>
    </cofactor>
</comment>
<dbReference type="EC" id="5.6.2.3" evidence="1"/>
<dbReference type="AlphaFoldDB" id="A0A9P7DZD4"/>
<reference evidence="4" key="1">
    <citation type="journal article" date="2020" name="New Phytol.">
        <title>Comparative genomics reveals dynamic genome evolution in host specialist ectomycorrhizal fungi.</title>
        <authorList>
            <person name="Lofgren L.A."/>
            <person name="Nguyen N.H."/>
            <person name="Vilgalys R."/>
            <person name="Ruytinx J."/>
            <person name="Liao H.L."/>
            <person name="Branco S."/>
            <person name="Kuo A."/>
            <person name="LaButti K."/>
            <person name="Lipzen A."/>
            <person name="Andreopoulos W."/>
            <person name="Pangilinan J."/>
            <person name="Riley R."/>
            <person name="Hundley H."/>
            <person name="Na H."/>
            <person name="Barry K."/>
            <person name="Grigoriev I.V."/>
            <person name="Stajich J.E."/>
            <person name="Kennedy P.G."/>
        </authorList>
    </citation>
    <scope>NUCLEOTIDE SEQUENCE</scope>
    <source>
        <strain evidence="4">MN1</strain>
    </source>
</reference>
<dbReference type="InterPro" id="IPR010285">
    <property type="entry name" value="DNA_helicase_pif1-like_DEAD"/>
</dbReference>
<feature type="region of interest" description="Disordered" evidence="2">
    <location>
        <begin position="162"/>
        <end position="181"/>
    </location>
</feature>
<keyword evidence="5" id="KW-1185">Reference proteome</keyword>
<dbReference type="InterPro" id="IPR027417">
    <property type="entry name" value="P-loop_NTPase"/>
</dbReference>
<dbReference type="PANTHER" id="PTHR47642">
    <property type="entry name" value="ATP-DEPENDENT DNA HELICASE"/>
    <property type="match status" value="1"/>
</dbReference>
<dbReference type="RefSeq" id="XP_041187800.1">
    <property type="nucleotide sequence ID" value="XM_041341044.1"/>
</dbReference>
<keyword evidence="1" id="KW-0234">DNA repair</keyword>
<keyword evidence="1" id="KW-0233">DNA recombination</keyword>
<dbReference type="Pfam" id="PF05970">
    <property type="entry name" value="PIF1"/>
    <property type="match status" value="1"/>
</dbReference>
<dbReference type="EMBL" id="JABBWG010000046">
    <property type="protein sequence ID" value="KAG1807034.1"/>
    <property type="molecule type" value="Genomic_DNA"/>
</dbReference>
<dbReference type="PANTHER" id="PTHR47642:SF5">
    <property type="entry name" value="ATP-DEPENDENT DNA HELICASE"/>
    <property type="match status" value="1"/>
</dbReference>
<evidence type="ECO:0000256" key="1">
    <source>
        <dbReference type="RuleBase" id="RU363044"/>
    </source>
</evidence>
<evidence type="ECO:0000313" key="4">
    <source>
        <dbReference type="EMBL" id="KAG1807034.1"/>
    </source>
</evidence>
<comment type="caution">
    <text evidence="4">The sequence shown here is derived from an EMBL/GenBank/DDBJ whole genome shotgun (WGS) entry which is preliminary data.</text>
</comment>
<dbReference type="GO" id="GO:0043139">
    <property type="term" value="F:5'-3' DNA helicase activity"/>
    <property type="evidence" value="ECO:0007669"/>
    <property type="project" value="UniProtKB-EC"/>
</dbReference>
<dbReference type="Proteomes" id="UP000807769">
    <property type="component" value="Unassembled WGS sequence"/>
</dbReference>
<sequence>MSAEGLTVNVDSSGSEEFEQFSYLEFFLNTYNIRVATDVPVMHKNANTGVHVPYLAESSHAGHAQVLHAPGHETMPHIPGPWFPSADNSDSCPFYCASMLALLKPWQDVWTLKKTEETFESAFASFISDAPQMVQTIVANIQYFHECADQAKRYAAIHPGEHLDDEEEEGPRLSDNTNTLDDPVISDNDILQTCKGSLTTHEMVYADVAMNITDEHDFFGVGRCPAPHQPLATVVTEDNLQQCLEWQHLIAEVDSIVEEPHDMEAIAAGVKTAPLSLSIPPSTELQAVTEPNSVEEITMTPFDPPSYLNEEQAMAFTIIADHLCQLLIGNDPPQLLMVIHGEGGTGKTQLLQAITQLFSDVGSANRLAKTALSGVAACQIGGKTLHSWGTLPAEDLCVEDSRINALVEETAKHFKDKQQSTINSSSRK</sequence>
<keyword evidence="1" id="KW-0227">DNA damage</keyword>
<dbReference type="GO" id="GO:0000723">
    <property type="term" value="P:telomere maintenance"/>
    <property type="evidence" value="ECO:0007669"/>
    <property type="project" value="InterPro"/>
</dbReference>
<comment type="similarity">
    <text evidence="1">Belongs to the helicase family.</text>
</comment>
<dbReference type="GO" id="GO:0006310">
    <property type="term" value="P:DNA recombination"/>
    <property type="evidence" value="ECO:0007669"/>
    <property type="project" value="UniProtKB-KW"/>
</dbReference>
<dbReference type="OrthoDB" id="432234at2759"/>
<comment type="catalytic activity">
    <reaction evidence="1">
        <text>ATP + H2O = ADP + phosphate + H(+)</text>
        <dbReference type="Rhea" id="RHEA:13065"/>
        <dbReference type="ChEBI" id="CHEBI:15377"/>
        <dbReference type="ChEBI" id="CHEBI:15378"/>
        <dbReference type="ChEBI" id="CHEBI:30616"/>
        <dbReference type="ChEBI" id="CHEBI:43474"/>
        <dbReference type="ChEBI" id="CHEBI:456216"/>
        <dbReference type="EC" id="5.6.2.3"/>
    </reaction>
</comment>
<dbReference type="GeneID" id="64635060"/>
<evidence type="ECO:0000259" key="3">
    <source>
        <dbReference type="Pfam" id="PF05970"/>
    </source>
</evidence>
<keyword evidence="1" id="KW-0347">Helicase</keyword>
<evidence type="ECO:0000256" key="2">
    <source>
        <dbReference type="SAM" id="MobiDB-lite"/>
    </source>
</evidence>
<protein>
    <recommendedName>
        <fullName evidence="1">ATP-dependent DNA helicase</fullName>
        <ecNumber evidence="1">5.6.2.3</ecNumber>
    </recommendedName>
</protein>
<proteinExistence type="inferred from homology"/>
<keyword evidence="1" id="KW-0547">Nucleotide-binding</keyword>